<feature type="region of interest" description="Disordered" evidence="1">
    <location>
        <begin position="114"/>
        <end position="137"/>
    </location>
</feature>
<keyword evidence="2" id="KW-1185">Reference proteome</keyword>
<feature type="compositionally biased region" description="Acidic residues" evidence="1">
    <location>
        <begin position="117"/>
        <end position="128"/>
    </location>
</feature>
<evidence type="ECO:0000256" key="1">
    <source>
        <dbReference type="SAM" id="MobiDB-lite"/>
    </source>
</evidence>
<evidence type="ECO:0000313" key="2">
    <source>
        <dbReference type="Proteomes" id="UP000887574"/>
    </source>
</evidence>
<accession>A0A915D3Z9</accession>
<name>A0A915D3Z9_9BILA</name>
<proteinExistence type="predicted"/>
<dbReference type="AlphaFoldDB" id="A0A915D3Z9"/>
<organism evidence="2 3">
    <name type="scientific">Ditylenchus dipsaci</name>
    <dbReference type="NCBI Taxonomy" id="166011"/>
    <lineage>
        <taxon>Eukaryota</taxon>
        <taxon>Metazoa</taxon>
        <taxon>Ecdysozoa</taxon>
        <taxon>Nematoda</taxon>
        <taxon>Chromadorea</taxon>
        <taxon>Rhabditida</taxon>
        <taxon>Tylenchina</taxon>
        <taxon>Tylenchomorpha</taxon>
        <taxon>Sphaerularioidea</taxon>
        <taxon>Anguinidae</taxon>
        <taxon>Anguininae</taxon>
        <taxon>Ditylenchus</taxon>
    </lineage>
</organism>
<reference evidence="3" key="1">
    <citation type="submission" date="2022-11" db="UniProtKB">
        <authorList>
            <consortium name="WormBaseParasite"/>
        </authorList>
    </citation>
    <scope>IDENTIFICATION</scope>
</reference>
<dbReference type="Proteomes" id="UP000887574">
    <property type="component" value="Unplaced"/>
</dbReference>
<protein>
    <submittedName>
        <fullName evidence="3">Uncharacterized protein</fullName>
    </submittedName>
</protein>
<dbReference type="WBParaSite" id="jg15157">
    <property type="protein sequence ID" value="jg15157"/>
    <property type="gene ID" value="jg15157"/>
</dbReference>
<evidence type="ECO:0000313" key="3">
    <source>
        <dbReference type="WBParaSite" id="jg15157"/>
    </source>
</evidence>
<sequence>MNHWMLLSDYVPTSSYYTSHNSTQAISSTHSCSSSIQRSSQQYDYIRTLRQNLEKARNLSYMISKREKMKKALVETFEETSLSIGILLLNGTVPISQRRTDKLLELWELATRGGTLPDDEASQEEELDGREGCQSTKPNQWLMLPMCPLQEEDSVSNSGISTLTEYSLAVSNSDSSTLYEYDFENAASMEEAPKKKKNQKCCCRSHAPDRRQGDDPC</sequence>